<dbReference type="Gene3D" id="1.10.1740.10">
    <property type="match status" value="1"/>
</dbReference>
<dbReference type="InterPro" id="IPR032710">
    <property type="entry name" value="NTF2-like_dom_sf"/>
</dbReference>
<comment type="caution">
    <text evidence="8">The sequence shown here is derived from an EMBL/GenBank/DDBJ whole genome shotgun (WGS) entry which is preliminary data.</text>
</comment>
<keyword evidence="4" id="KW-0731">Sigma factor</keyword>
<dbReference type="InterPro" id="IPR036388">
    <property type="entry name" value="WH-like_DNA-bd_sf"/>
</dbReference>
<feature type="domain" description="RNA polymerase sigma factor 70 region 4 type 2" evidence="7">
    <location>
        <begin position="92"/>
        <end position="143"/>
    </location>
</feature>
<dbReference type="Pfam" id="PF08281">
    <property type="entry name" value="Sigma70_r4_2"/>
    <property type="match status" value="1"/>
</dbReference>
<name>A0A853BCR7_9PSEU</name>
<keyword evidence="5" id="KW-0804">Transcription</keyword>
<evidence type="ECO:0000259" key="6">
    <source>
        <dbReference type="Pfam" id="PF04542"/>
    </source>
</evidence>
<dbReference type="GO" id="GO:0006352">
    <property type="term" value="P:DNA-templated transcription initiation"/>
    <property type="evidence" value="ECO:0007669"/>
    <property type="project" value="InterPro"/>
</dbReference>
<accession>A0A853BCR7</accession>
<comment type="similarity">
    <text evidence="1">Belongs to the sigma-70 factor family. ECF subfamily.</text>
</comment>
<proteinExistence type="inferred from homology"/>
<reference evidence="8 9" key="1">
    <citation type="submission" date="2020-07" db="EMBL/GenBank/DDBJ databases">
        <title>Sequencing the genomes of 1000 actinobacteria strains.</title>
        <authorList>
            <person name="Klenk H.-P."/>
        </authorList>
    </citation>
    <scope>NUCLEOTIDE SEQUENCE [LARGE SCALE GENOMIC DNA]</scope>
    <source>
        <strain evidence="8 9">DSM 104006</strain>
    </source>
</reference>
<dbReference type="InterPro" id="IPR014284">
    <property type="entry name" value="RNA_pol_sigma-70_dom"/>
</dbReference>
<dbReference type="Gene3D" id="3.10.450.50">
    <property type="match status" value="1"/>
</dbReference>
<organism evidence="8 9">
    <name type="scientific">Amycolatopsis endophytica</name>
    <dbReference type="NCBI Taxonomy" id="860233"/>
    <lineage>
        <taxon>Bacteria</taxon>
        <taxon>Bacillati</taxon>
        <taxon>Actinomycetota</taxon>
        <taxon>Actinomycetes</taxon>
        <taxon>Pseudonocardiales</taxon>
        <taxon>Pseudonocardiaceae</taxon>
        <taxon>Amycolatopsis</taxon>
    </lineage>
</organism>
<dbReference type="SUPFAM" id="SSF54427">
    <property type="entry name" value="NTF2-like"/>
    <property type="match status" value="1"/>
</dbReference>
<dbReference type="Proteomes" id="UP000549616">
    <property type="component" value="Unassembled WGS sequence"/>
</dbReference>
<evidence type="ECO:0000256" key="3">
    <source>
        <dbReference type="ARBA" id="ARBA00023015"/>
    </source>
</evidence>
<evidence type="ECO:0000256" key="2">
    <source>
        <dbReference type="ARBA" id="ARBA00011344"/>
    </source>
</evidence>
<evidence type="ECO:0000256" key="1">
    <source>
        <dbReference type="ARBA" id="ARBA00010641"/>
    </source>
</evidence>
<dbReference type="InterPro" id="IPR013325">
    <property type="entry name" value="RNA_pol_sigma_r2"/>
</dbReference>
<keyword evidence="9" id="KW-1185">Reference proteome</keyword>
<dbReference type="InterPro" id="IPR052704">
    <property type="entry name" value="ECF_Sigma-70_Domain"/>
</dbReference>
<dbReference type="NCBIfam" id="TIGR02937">
    <property type="entry name" value="sigma70-ECF"/>
    <property type="match status" value="1"/>
</dbReference>
<feature type="domain" description="RNA polymerase sigma-70 region 2" evidence="6">
    <location>
        <begin position="3"/>
        <end position="67"/>
    </location>
</feature>
<dbReference type="InterPro" id="IPR007627">
    <property type="entry name" value="RNA_pol_sigma70_r2"/>
</dbReference>
<protein>
    <submittedName>
        <fullName evidence="8">RNA polymerase sigma-70 factor (ECF subfamily)</fullName>
    </submittedName>
</protein>
<dbReference type="RefSeq" id="WP_179776865.1">
    <property type="nucleotide sequence ID" value="NZ_JACCFK010000002.1"/>
</dbReference>
<evidence type="ECO:0000313" key="8">
    <source>
        <dbReference type="EMBL" id="NYI92544.1"/>
    </source>
</evidence>
<dbReference type="InterPro" id="IPR013324">
    <property type="entry name" value="RNA_pol_sigma_r3/r4-like"/>
</dbReference>
<dbReference type="Pfam" id="PF04542">
    <property type="entry name" value="Sigma70_r2"/>
    <property type="match status" value="1"/>
</dbReference>
<evidence type="ECO:0000259" key="7">
    <source>
        <dbReference type="Pfam" id="PF08281"/>
    </source>
</evidence>
<comment type="subunit">
    <text evidence="2">Interacts transiently with the RNA polymerase catalytic core formed by RpoA, RpoB, RpoC and RpoZ (2 alpha, 1 beta, 1 beta' and 1 omega subunit) to form the RNA polymerase holoenzyme that can initiate transcription.</text>
</comment>
<dbReference type="Gene3D" id="1.10.10.10">
    <property type="entry name" value="Winged helix-like DNA-binding domain superfamily/Winged helix DNA-binding domain"/>
    <property type="match status" value="1"/>
</dbReference>
<dbReference type="InterPro" id="IPR013249">
    <property type="entry name" value="RNA_pol_sigma70_r4_t2"/>
</dbReference>
<evidence type="ECO:0000256" key="5">
    <source>
        <dbReference type="ARBA" id="ARBA00023163"/>
    </source>
</evidence>
<dbReference type="EMBL" id="JACCFK010000002">
    <property type="protein sequence ID" value="NYI92544.1"/>
    <property type="molecule type" value="Genomic_DNA"/>
</dbReference>
<sequence length="271" mass="29564">MDFEAHRDQLRGVAYRMLGSLADAEDAVQETWLRMARADTTDVRNPGGWLRTVLSRVCLDMLRQRSRAEPVPDPDPLPGADEEFLLAEDVGRALLVVLDRLSPDERVAFVLHDVFAVPFGEIAPVVDRSTATTKKLASRARAKVRGVPAEPVDVVRHRRVIEAFLAAARVGDVETILAVLHPDVARRADGRPEMRGARSVAEEIVVFGRDAPVAELVLVDGGLGLVIAPRGCLRSVIRFTVDGDLIGGYELISEPGRLRGLQLALVPPDLP</sequence>
<evidence type="ECO:0000256" key="4">
    <source>
        <dbReference type="ARBA" id="ARBA00023082"/>
    </source>
</evidence>
<dbReference type="PANTHER" id="PTHR30173:SF43">
    <property type="entry name" value="ECF RNA POLYMERASE SIGMA FACTOR SIGI-RELATED"/>
    <property type="match status" value="1"/>
</dbReference>
<evidence type="ECO:0000313" key="9">
    <source>
        <dbReference type="Proteomes" id="UP000549616"/>
    </source>
</evidence>
<keyword evidence="3" id="KW-0805">Transcription regulation</keyword>
<dbReference type="SUPFAM" id="SSF88946">
    <property type="entry name" value="Sigma2 domain of RNA polymerase sigma factors"/>
    <property type="match status" value="1"/>
</dbReference>
<dbReference type="PANTHER" id="PTHR30173">
    <property type="entry name" value="SIGMA 19 FACTOR"/>
    <property type="match status" value="1"/>
</dbReference>
<dbReference type="AlphaFoldDB" id="A0A853BCR7"/>
<dbReference type="GO" id="GO:0016987">
    <property type="term" value="F:sigma factor activity"/>
    <property type="evidence" value="ECO:0007669"/>
    <property type="project" value="UniProtKB-KW"/>
</dbReference>
<gene>
    <name evidence="8" type="ORF">HNR02_005919</name>
</gene>
<dbReference type="GO" id="GO:0003677">
    <property type="term" value="F:DNA binding"/>
    <property type="evidence" value="ECO:0007669"/>
    <property type="project" value="InterPro"/>
</dbReference>
<dbReference type="SUPFAM" id="SSF88659">
    <property type="entry name" value="Sigma3 and sigma4 domains of RNA polymerase sigma factors"/>
    <property type="match status" value="1"/>
</dbReference>